<dbReference type="PANTHER" id="PTHR14190:SF7">
    <property type="entry name" value="VACUOLAR PROTEIN SORTING-ASSOCIATED PROTEIN 52 HOMOLOG"/>
    <property type="match status" value="1"/>
</dbReference>
<dbReference type="GO" id="GO:0005829">
    <property type="term" value="C:cytosol"/>
    <property type="evidence" value="ECO:0007669"/>
    <property type="project" value="GOC"/>
</dbReference>
<gene>
    <name evidence="9" type="ORF">DLAC_07148</name>
</gene>
<comment type="similarity">
    <text evidence="2">Belongs to the VPS52 family.</text>
</comment>
<dbReference type="FunCoup" id="A0A151ZD82">
    <property type="interactions" value="11"/>
</dbReference>
<dbReference type="OMA" id="NTYVENS"/>
<evidence type="ECO:0000313" key="9">
    <source>
        <dbReference type="EMBL" id="KYQ91913.1"/>
    </source>
</evidence>
<organism evidence="9 10">
    <name type="scientific">Tieghemostelium lacteum</name>
    <name type="common">Slime mold</name>
    <name type="synonym">Dictyostelium lacteum</name>
    <dbReference type="NCBI Taxonomy" id="361077"/>
    <lineage>
        <taxon>Eukaryota</taxon>
        <taxon>Amoebozoa</taxon>
        <taxon>Evosea</taxon>
        <taxon>Eumycetozoa</taxon>
        <taxon>Dictyostelia</taxon>
        <taxon>Dictyosteliales</taxon>
        <taxon>Raperosteliaceae</taxon>
        <taxon>Tieghemostelium</taxon>
    </lineage>
</organism>
<dbReference type="GO" id="GO:0015031">
    <property type="term" value="P:protein transport"/>
    <property type="evidence" value="ECO:0007669"/>
    <property type="project" value="UniProtKB-KW"/>
</dbReference>
<evidence type="ECO:0000259" key="7">
    <source>
        <dbReference type="Pfam" id="PF04129"/>
    </source>
</evidence>
<dbReference type="GO" id="GO:0000938">
    <property type="term" value="C:GARP complex"/>
    <property type="evidence" value="ECO:0007669"/>
    <property type="project" value="TreeGrafter"/>
</dbReference>
<dbReference type="InterPro" id="IPR048361">
    <property type="entry name" value="Vps52_C"/>
</dbReference>
<dbReference type="GO" id="GO:0019905">
    <property type="term" value="F:syntaxin binding"/>
    <property type="evidence" value="ECO:0007669"/>
    <property type="project" value="TreeGrafter"/>
</dbReference>
<dbReference type="PANTHER" id="PTHR14190">
    <property type="entry name" value="SUPPRESSOR OF ACTIN MUTATIONS 2/VACUOLAR PROTEIN SORTING 52"/>
    <property type="match status" value="1"/>
</dbReference>
<dbReference type="InParanoid" id="A0A151ZD82"/>
<dbReference type="GO" id="GO:0042147">
    <property type="term" value="P:retrograde transport, endosome to Golgi"/>
    <property type="evidence" value="ECO:0007669"/>
    <property type="project" value="TreeGrafter"/>
</dbReference>
<dbReference type="InterPro" id="IPR007258">
    <property type="entry name" value="Vps52"/>
</dbReference>
<evidence type="ECO:0000256" key="3">
    <source>
        <dbReference type="ARBA" id="ARBA00022448"/>
    </source>
</evidence>
<dbReference type="InterPro" id="IPR048319">
    <property type="entry name" value="Vps52_CC"/>
</dbReference>
<feature type="domain" description="Vps52 C-terminal" evidence="8">
    <location>
        <begin position="410"/>
        <end position="616"/>
    </location>
</feature>
<evidence type="ECO:0000313" key="10">
    <source>
        <dbReference type="Proteomes" id="UP000076078"/>
    </source>
</evidence>
<sequence>MFAKHINNKNMFFNKPKNDKPPPIMKQSSKLLLEKLKKDKTEIDIVNEDLDIVNILGYDFDDDSISLKDQETIKDALVKGYDLKQYSKEVEENINQLDKAVINDYFQERENYLTLYTQIQAVDTVLSDLEVMLNNYYSDLKNVGSEMNTIQEKSLSMSHKLNNRKQINEKLSKFISDVTISPEFSVYLLKSEINQDYIKKLQKLDVKITIFDEYKLIAPTLCTSNEPQLSKLTVDSIIKIREFLADNLNSGFKKLSEKRQKQAKLAPMGYLFQFLFKYSSYTASEVLKSFVENAEKYYSTYYKNYISALLKMQDDNTGKNDFLGAQTSKLKSLFTSGTSNNNGSPSKNSSQVNLKISNSTLSLLGHRTDIISTEAMESPPIDVPITVGLLESGIVQLTNITNQTNPNVPQVKYPFEQIYRSILYFLMDVVTSETLFIRDFFLGGEDVSLTIFAKCQTLLQTNTTQCLSQTSDLVSIALILCIIVRYKAVMFDRGIQVLNQTMDQIFNITLQRFLSVFSSNVKAITIKDLQPVSATAPHLIIRKYTDLLVVLLNTLSYSVKYNYTSDIEHVQSLVKKVVGEITSNTDKILKEVDTPSQSMLLINTYGSVLQTLQEYYNLIELNSTATLSNSKSTSPLLQSTSSVNTTESVTTRIILSFKTQFNNSVNKYVYDQLHGLKYLSGFIHFVQEWGPLVESNVKISEKDNPQYCSDNVSKILQSFDQNWTSAIATIRDSSLKHFSLCTYASNRTYDALLTQIYDCYRLLMIIINNSFPSIKSLPFYKGDQIIVKINEMNTTLNLSLVNNPKPEQQQDKK</sequence>
<keyword evidence="3" id="KW-0813">Transport</keyword>
<evidence type="ECO:0000256" key="4">
    <source>
        <dbReference type="ARBA" id="ARBA00022927"/>
    </source>
</evidence>
<comment type="caution">
    <text evidence="9">The sequence shown here is derived from an EMBL/GenBank/DDBJ whole genome shotgun (WGS) entry which is preliminary data.</text>
</comment>
<proteinExistence type="inferred from homology"/>
<keyword evidence="5" id="KW-0333">Golgi apparatus</keyword>
<evidence type="ECO:0000259" key="8">
    <source>
        <dbReference type="Pfam" id="PF20655"/>
    </source>
</evidence>
<dbReference type="Pfam" id="PF20655">
    <property type="entry name" value="Vps52_C"/>
    <property type="match status" value="1"/>
</dbReference>
<name>A0A151ZD82_TIELA</name>
<dbReference type="Proteomes" id="UP000076078">
    <property type="component" value="Unassembled WGS sequence"/>
</dbReference>
<keyword evidence="10" id="KW-1185">Reference proteome</keyword>
<protein>
    <submittedName>
        <fullName evidence="9">Vps52 / Sac2 family protein</fullName>
    </submittedName>
</protein>
<accession>A0A151ZD82</accession>
<dbReference type="EMBL" id="LODT01000032">
    <property type="protein sequence ID" value="KYQ91913.1"/>
    <property type="molecule type" value="Genomic_DNA"/>
</dbReference>
<dbReference type="STRING" id="361077.A0A151ZD82"/>
<evidence type="ECO:0000256" key="6">
    <source>
        <dbReference type="SAM" id="MobiDB-lite"/>
    </source>
</evidence>
<dbReference type="Pfam" id="PF04129">
    <property type="entry name" value="Vps52_CC"/>
    <property type="match status" value="1"/>
</dbReference>
<keyword evidence="4" id="KW-0653">Protein transport</keyword>
<dbReference type="OrthoDB" id="19482at2759"/>
<evidence type="ECO:0000256" key="5">
    <source>
        <dbReference type="ARBA" id="ARBA00023034"/>
    </source>
</evidence>
<feature type="region of interest" description="Disordered" evidence="6">
    <location>
        <begin position="1"/>
        <end position="20"/>
    </location>
</feature>
<feature type="domain" description="Vps52 coiled-coil" evidence="7">
    <location>
        <begin position="104"/>
        <end position="275"/>
    </location>
</feature>
<dbReference type="GO" id="GO:0032456">
    <property type="term" value="P:endocytic recycling"/>
    <property type="evidence" value="ECO:0007669"/>
    <property type="project" value="TreeGrafter"/>
</dbReference>
<evidence type="ECO:0000256" key="1">
    <source>
        <dbReference type="ARBA" id="ARBA00004601"/>
    </source>
</evidence>
<dbReference type="GO" id="GO:0006896">
    <property type="term" value="P:Golgi to vacuole transport"/>
    <property type="evidence" value="ECO:0007669"/>
    <property type="project" value="TreeGrafter"/>
</dbReference>
<comment type="subcellular location">
    <subcellularLocation>
        <location evidence="1">Golgi apparatus</location>
        <location evidence="1">trans-Golgi network</location>
    </subcellularLocation>
</comment>
<dbReference type="AlphaFoldDB" id="A0A151ZD82"/>
<evidence type="ECO:0000256" key="2">
    <source>
        <dbReference type="ARBA" id="ARBA00008180"/>
    </source>
</evidence>
<reference evidence="9 10" key="1">
    <citation type="submission" date="2015-12" db="EMBL/GenBank/DDBJ databases">
        <title>Dictyostelia acquired genes for synthesis and detection of signals that induce cell-type specialization by lateral gene transfer from prokaryotes.</title>
        <authorList>
            <person name="Gloeckner G."/>
            <person name="Schaap P."/>
        </authorList>
    </citation>
    <scope>NUCLEOTIDE SEQUENCE [LARGE SCALE GENOMIC DNA]</scope>
    <source>
        <strain evidence="9 10">TK</strain>
    </source>
</reference>